<proteinExistence type="predicted"/>
<organism evidence="1 2">
    <name type="scientific">Linnemannia schmuckeri</name>
    <dbReference type="NCBI Taxonomy" id="64567"/>
    <lineage>
        <taxon>Eukaryota</taxon>
        <taxon>Fungi</taxon>
        <taxon>Fungi incertae sedis</taxon>
        <taxon>Mucoromycota</taxon>
        <taxon>Mortierellomycotina</taxon>
        <taxon>Mortierellomycetes</taxon>
        <taxon>Mortierellales</taxon>
        <taxon>Mortierellaceae</taxon>
        <taxon>Linnemannia</taxon>
    </lineage>
</organism>
<accession>A0A9P5S5U6</accession>
<dbReference type="AlphaFoldDB" id="A0A9P5S5U6"/>
<dbReference type="EMBL" id="JAAAUQ010000143">
    <property type="protein sequence ID" value="KAF9153961.1"/>
    <property type="molecule type" value="Genomic_DNA"/>
</dbReference>
<protein>
    <submittedName>
        <fullName evidence="1">Uncharacterized protein</fullName>
    </submittedName>
</protein>
<evidence type="ECO:0000313" key="1">
    <source>
        <dbReference type="EMBL" id="KAF9153961.1"/>
    </source>
</evidence>
<sequence length="115" mass="13221">MKMGVAYLPKNPLDLADIRNLVASFLDRKGCLACMLLDKYNHCIRQDFSILIFDHVKALQHPKLNSFMPTSVINRINPYNRSLELDIIHRNNATLIELEFNVPPTQSDNVEVDKL</sequence>
<comment type="caution">
    <text evidence="1">The sequence shown here is derived from an EMBL/GenBank/DDBJ whole genome shotgun (WGS) entry which is preliminary data.</text>
</comment>
<reference evidence="1" key="1">
    <citation type="journal article" date="2020" name="Fungal Divers.">
        <title>Resolving the Mortierellaceae phylogeny through synthesis of multi-gene phylogenetics and phylogenomics.</title>
        <authorList>
            <person name="Vandepol N."/>
            <person name="Liber J."/>
            <person name="Desiro A."/>
            <person name="Na H."/>
            <person name="Kennedy M."/>
            <person name="Barry K."/>
            <person name="Grigoriev I.V."/>
            <person name="Miller A.N."/>
            <person name="O'Donnell K."/>
            <person name="Stajich J.E."/>
            <person name="Bonito G."/>
        </authorList>
    </citation>
    <scope>NUCLEOTIDE SEQUENCE</scope>
    <source>
        <strain evidence="1">NRRL 6426</strain>
    </source>
</reference>
<name>A0A9P5S5U6_9FUNG</name>
<keyword evidence="2" id="KW-1185">Reference proteome</keyword>
<evidence type="ECO:0000313" key="2">
    <source>
        <dbReference type="Proteomes" id="UP000748756"/>
    </source>
</evidence>
<dbReference type="Proteomes" id="UP000748756">
    <property type="component" value="Unassembled WGS sequence"/>
</dbReference>
<gene>
    <name evidence="1" type="ORF">BG015_002220</name>
</gene>
<dbReference type="OrthoDB" id="2437965at2759"/>